<dbReference type="EMBL" id="BSTI01000007">
    <property type="protein sequence ID" value="GLY66828.1"/>
    <property type="molecule type" value="Genomic_DNA"/>
</dbReference>
<dbReference type="Proteomes" id="UP001165136">
    <property type="component" value="Unassembled WGS sequence"/>
</dbReference>
<organism evidence="1 2">
    <name type="scientific">Amycolatopsis taiwanensis</name>
    <dbReference type="NCBI Taxonomy" id="342230"/>
    <lineage>
        <taxon>Bacteria</taxon>
        <taxon>Bacillati</taxon>
        <taxon>Actinomycetota</taxon>
        <taxon>Actinomycetes</taxon>
        <taxon>Pseudonocardiales</taxon>
        <taxon>Pseudonocardiaceae</taxon>
        <taxon>Amycolatopsis</taxon>
    </lineage>
</organism>
<comment type="caution">
    <text evidence="1">The sequence shown here is derived from an EMBL/GenBank/DDBJ whole genome shotgun (WGS) entry which is preliminary data.</text>
</comment>
<dbReference type="AlphaFoldDB" id="A0A9W6R014"/>
<sequence length="116" mass="12447">MALEMRRLYEVRIHGFANGEEALALQAPIARALCADEMHAGPCDVPWGFTVGDEEETVALILGIYATVGQAADVAGRVRAIAGETRPVSVNEDDTDQFEGLVEQHRIENEAGAGPQ</sequence>
<keyword evidence="2" id="KW-1185">Reference proteome</keyword>
<name>A0A9W6R014_9PSEU</name>
<proteinExistence type="predicted"/>
<gene>
    <name evidence="1" type="ORF">Atai01_34470</name>
</gene>
<evidence type="ECO:0000313" key="2">
    <source>
        <dbReference type="Proteomes" id="UP001165136"/>
    </source>
</evidence>
<evidence type="ECO:0000313" key="1">
    <source>
        <dbReference type="EMBL" id="GLY66828.1"/>
    </source>
</evidence>
<protein>
    <submittedName>
        <fullName evidence="1">Uncharacterized protein</fullName>
    </submittedName>
</protein>
<accession>A0A9W6R014</accession>
<reference evidence="1" key="1">
    <citation type="submission" date="2023-03" db="EMBL/GenBank/DDBJ databases">
        <title>Amycolatopsis taiwanensis NBRC 103393.</title>
        <authorList>
            <person name="Ichikawa N."/>
            <person name="Sato H."/>
            <person name="Tonouchi N."/>
        </authorList>
    </citation>
    <scope>NUCLEOTIDE SEQUENCE</scope>
    <source>
        <strain evidence="1">NBRC 103393</strain>
    </source>
</reference>
<dbReference type="RefSeq" id="WP_285487520.1">
    <property type="nucleotide sequence ID" value="NZ_BSTI01000007.1"/>
</dbReference>